<accession>A0A101M4Z5</accession>
<dbReference type="EMBL" id="LKAM01000001">
    <property type="protein sequence ID" value="KUM51100.1"/>
    <property type="molecule type" value="Genomic_DNA"/>
</dbReference>
<sequence>MRLLLTSTLRKGAPKPGDLLIKGRLRGYRTDLLPNTKIVPPQVACLLYVELILGRLSAGSRLKSGFFIPLGGHRSKE</sequence>
<comment type="caution">
    <text evidence="1">The sequence shown here is derived from an EMBL/GenBank/DDBJ whole genome shotgun (WGS) entry which is preliminary data.</text>
</comment>
<geneLocation type="mitochondrion" evidence="1"/>
<evidence type="ECO:0000313" key="1">
    <source>
        <dbReference type="EMBL" id="KUM51100.1"/>
    </source>
</evidence>
<protein>
    <submittedName>
        <fullName evidence="1">Uncharacterized protein</fullName>
    </submittedName>
</protein>
<name>A0A101M4Z5_PICGL</name>
<keyword evidence="1" id="KW-0496">Mitochondrion</keyword>
<proteinExistence type="predicted"/>
<dbReference type="AlphaFoldDB" id="A0A101M4Z5"/>
<reference evidence="1" key="1">
    <citation type="journal article" date="2015" name="Genome Biol. Evol.">
        <title>Organellar Genomes of White Spruce (Picea glauca): Assembly and Annotation.</title>
        <authorList>
            <person name="Jackman S.D."/>
            <person name="Warren R.L."/>
            <person name="Gibb E.A."/>
            <person name="Vandervalk B.P."/>
            <person name="Mohamadi H."/>
            <person name="Chu J."/>
            <person name="Raymond A."/>
            <person name="Pleasance S."/>
            <person name="Coope R."/>
            <person name="Wildung M.R."/>
            <person name="Ritland C.E."/>
            <person name="Bousquet J."/>
            <person name="Jones S.J."/>
            <person name="Bohlmann J."/>
            <person name="Birol I."/>
        </authorList>
    </citation>
    <scope>NUCLEOTIDE SEQUENCE [LARGE SCALE GENOMIC DNA]</scope>
    <source>
        <tissue evidence="1">Flushing bud</tissue>
    </source>
</reference>
<organism evidence="1">
    <name type="scientific">Picea glauca</name>
    <name type="common">White spruce</name>
    <name type="synonym">Pinus glauca</name>
    <dbReference type="NCBI Taxonomy" id="3330"/>
    <lineage>
        <taxon>Eukaryota</taxon>
        <taxon>Viridiplantae</taxon>
        <taxon>Streptophyta</taxon>
        <taxon>Embryophyta</taxon>
        <taxon>Tracheophyta</taxon>
        <taxon>Spermatophyta</taxon>
        <taxon>Pinopsida</taxon>
        <taxon>Pinidae</taxon>
        <taxon>Conifers I</taxon>
        <taxon>Pinales</taxon>
        <taxon>Pinaceae</taxon>
        <taxon>Picea</taxon>
    </lineage>
</organism>
<gene>
    <name evidence="1" type="ORF">ABT39_MTgene946</name>
</gene>